<gene>
    <name evidence="10" type="ORF">M6B38_124815</name>
    <name evidence="11" type="ORF">M6B38_262200</name>
</gene>
<accession>A0AAX6GW00</accession>
<dbReference type="SMART" id="SM00184">
    <property type="entry name" value="RING"/>
    <property type="match status" value="1"/>
</dbReference>
<dbReference type="Proteomes" id="UP001140949">
    <property type="component" value="Unassembled WGS sequence"/>
</dbReference>
<evidence type="ECO:0000256" key="6">
    <source>
        <dbReference type="ARBA" id="ARBA00022786"/>
    </source>
</evidence>
<feature type="domain" description="RING-type" evidence="9">
    <location>
        <begin position="495"/>
        <end position="536"/>
    </location>
</feature>
<dbReference type="InterPro" id="IPR001841">
    <property type="entry name" value="Znf_RING"/>
</dbReference>
<dbReference type="SUPFAM" id="SSF57850">
    <property type="entry name" value="RING/U-box"/>
    <property type="match status" value="1"/>
</dbReference>
<evidence type="ECO:0000256" key="7">
    <source>
        <dbReference type="ARBA" id="ARBA00022833"/>
    </source>
</evidence>
<dbReference type="Pfam" id="PF13639">
    <property type="entry name" value="zf-RING_2"/>
    <property type="match status" value="1"/>
</dbReference>
<evidence type="ECO:0000256" key="4">
    <source>
        <dbReference type="ARBA" id="ARBA00022723"/>
    </source>
</evidence>
<evidence type="ECO:0000259" key="9">
    <source>
        <dbReference type="PROSITE" id="PS50089"/>
    </source>
</evidence>
<comment type="catalytic activity">
    <reaction evidence="1">
        <text>S-ubiquitinyl-[E2 ubiquitin-conjugating enzyme]-L-cysteine + [acceptor protein]-L-lysine = [E2 ubiquitin-conjugating enzyme]-L-cysteine + N(6)-ubiquitinyl-[acceptor protein]-L-lysine.</text>
        <dbReference type="EC" id="2.3.2.27"/>
    </reaction>
</comment>
<dbReference type="GO" id="GO:0008270">
    <property type="term" value="F:zinc ion binding"/>
    <property type="evidence" value="ECO:0007669"/>
    <property type="project" value="UniProtKB-KW"/>
</dbReference>
<evidence type="ECO:0000313" key="10">
    <source>
        <dbReference type="EMBL" id="KAJ6832684.1"/>
    </source>
</evidence>
<sequence>MEQRNTLCTHQMLDLQPVQGLSHHHRDQCIFPGNLVDYANLNTNQTIQPVSAGTASDLGLQFKDYHDRGMFSGNHYNSSHNFFHPIRNLGPATPATHNFIHPSTVPTSSSRNFPIPWDNGSIDCLPSSFNRREIGVTMDEFGRNIDTRVYGKRKNAETPAENHFNMTGMRSSGSPPLFSPSNSLLPQWEQSYELGPTMVDATNNASPEYLGREIIQNTEGSHGSAGCRSSATGLQPGPASFPHHNYVLCGIQMGQPLQVDGNMWTSHFHIGNNIGNGIGSSWNYVDPSLHGSFLGSGGFEMINMSVHAYNSASSISNSAVLFNPASMPDFGQQLPPMQTMQVQSYGHCAQVQAQTYENPTNNLHLVNAYASTDAPVSGSTFVRFPSNSEQIYRPWRVHHTAPVSHGSLRLLSAQDTAAMEMSEFYGAGNVIDHHHDMRLDIDEMSYEELLALEEHIGDVKTGLTEEYIRKNLKTTVHNLQIESLSAEQSQENECCIICQVEYEQDGILGTLDCGHHYHEECIKQWLLLKNLCPICKITALAAPKTEG</sequence>
<keyword evidence="7" id="KW-0862">Zinc</keyword>
<reference evidence="10" key="1">
    <citation type="journal article" date="2023" name="GigaByte">
        <title>Genome assembly of the bearded iris, Iris pallida Lam.</title>
        <authorList>
            <person name="Bruccoleri R.E."/>
            <person name="Oakeley E.J."/>
            <person name="Faust A.M.E."/>
            <person name="Altorfer M."/>
            <person name="Dessus-Babus S."/>
            <person name="Burckhardt D."/>
            <person name="Oertli M."/>
            <person name="Naumann U."/>
            <person name="Petersen F."/>
            <person name="Wong J."/>
        </authorList>
    </citation>
    <scope>NUCLEOTIDE SEQUENCE</scope>
    <source>
        <strain evidence="10">GSM-AAB239-AS_SAM_17_03QT</strain>
    </source>
</reference>
<dbReference type="EMBL" id="JANAVB010015800">
    <property type="protein sequence ID" value="KAJ6832684.1"/>
    <property type="molecule type" value="Genomic_DNA"/>
</dbReference>
<evidence type="ECO:0000256" key="1">
    <source>
        <dbReference type="ARBA" id="ARBA00000900"/>
    </source>
</evidence>
<keyword evidence="12" id="KW-1185">Reference proteome</keyword>
<evidence type="ECO:0000313" key="11">
    <source>
        <dbReference type="EMBL" id="KAJ6850908.1"/>
    </source>
</evidence>
<proteinExistence type="predicted"/>
<evidence type="ECO:0000256" key="3">
    <source>
        <dbReference type="ARBA" id="ARBA00022679"/>
    </source>
</evidence>
<dbReference type="InterPro" id="IPR013083">
    <property type="entry name" value="Znf_RING/FYVE/PHD"/>
</dbReference>
<dbReference type="EMBL" id="JANAVB010002397">
    <property type="protein sequence ID" value="KAJ6850908.1"/>
    <property type="molecule type" value="Genomic_DNA"/>
</dbReference>
<evidence type="ECO:0000256" key="8">
    <source>
        <dbReference type="PROSITE-ProRule" id="PRU00175"/>
    </source>
</evidence>
<keyword evidence="5 8" id="KW-0863">Zinc-finger</keyword>
<dbReference type="AlphaFoldDB" id="A0AAX6GW00"/>
<dbReference type="InterPro" id="IPR045191">
    <property type="entry name" value="MBR1/2-like"/>
</dbReference>
<comment type="caution">
    <text evidence="10">The sequence shown here is derived from an EMBL/GenBank/DDBJ whole genome shotgun (WGS) entry which is preliminary data.</text>
</comment>
<organism evidence="10 12">
    <name type="scientific">Iris pallida</name>
    <name type="common">Sweet iris</name>
    <dbReference type="NCBI Taxonomy" id="29817"/>
    <lineage>
        <taxon>Eukaryota</taxon>
        <taxon>Viridiplantae</taxon>
        <taxon>Streptophyta</taxon>
        <taxon>Embryophyta</taxon>
        <taxon>Tracheophyta</taxon>
        <taxon>Spermatophyta</taxon>
        <taxon>Magnoliopsida</taxon>
        <taxon>Liliopsida</taxon>
        <taxon>Asparagales</taxon>
        <taxon>Iridaceae</taxon>
        <taxon>Iridoideae</taxon>
        <taxon>Irideae</taxon>
        <taxon>Iris</taxon>
    </lineage>
</organism>
<dbReference type="PANTHER" id="PTHR22937">
    <property type="entry name" value="E3 UBIQUITIN-PROTEIN LIGASE RNF165"/>
    <property type="match status" value="1"/>
</dbReference>
<evidence type="ECO:0000256" key="2">
    <source>
        <dbReference type="ARBA" id="ARBA00012483"/>
    </source>
</evidence>
<dbReference type="GO" id="GO:0061630">
    <property type="term" value="F:ubiquitin protein ligase activity"/>
    <property type="evidence" value="ECO:0007669"/>
    <property type="project" value="UniProtKB-EC"/>
</dbReference>
<evidence type="ECO:0000313" key="12">
    <source>
        <dbReference type="Proteomes" id="UP001140949"/>
    </source>
</evidence>
<name>A0AAX6GW00_IRIPA</name>
<dbReference type="PROSITE" id="PS50089">
    <property type="entry name" value="ZF_RING_2"/>
    <property type="match status" value="1"/>
</dbReference>
<keyword evidence="6" id="KW-0833">Ubl conjugation pathway</keyword>
<dbReference type="EC" id="2.3.2.27" evidence="2"/>
<evidence type="ECO:0000256" key="5">
    <source>
        <dbReference type="ARBA" id="ARBA00022771"/>
    </source>
</evidence>
<dbReference type="Gene3D" id="3.30.40.10">
    <property type="entry name" value="Zinc/RING finger domain, C3HC4 (zinc finger)"/>
    <property type="match status" value="1"/>
</dbReference>
<keyword evidence="4" id="KW-0479">Metal-binding</keyword>
<keyword evidence="3" id="KW-0808">Transferase</keyword>
<dbReference type="PANTHER" id="PTHR22937:SF222">
    <property type="entry name" value="RING-TYPE E3 UBIQUITIN TRANSFERASE"/>
    <property type="match status" value="1"/>
</dbReference>
<protein>
    <recommendedName>
        <fullName evidence="2">RING-type E3 ubiquitin transferase</fullName>
        <ecNumber evidence="2">2.3.2.27</ecNumber>
    </recommendedName>
</protein>
<reference evidence="10" key="2">
    <citation type="submission" date="2023-04" db="EMBL/GenBank/DDBJ databases">
        <authorList>
            <person name="Bruccoleri R.E."/>
            <person name="Oakeley E.J."/>
            <person name="Faust A.-M."/>
            <person name="Dessus-Babus S."/>
            <person name="Altorfer M."/>
            <person name="Burckhardt D."/>
            <person name="Oertli M."/>
            <person name="Naumann U."/>
            <person name="Petersen F."/>
            <person name="Wong J."/>
        </authorList>
    </citation>
    <scope>NUCLEOTIDE SEQUENCE</scope>
    <source>
        <strain evidence="10">GSM-AAB239-AS_SAM_17_03QT</strain>
        <tissue evidence="10">Leaf</tissue>
    </source>
</reference>